<evidence type="ECO:0000313" key="5">
    <source>
        <dbReference type="EMBL" id="QIJ71816.1"/>
    </source>
</evidence>
<evidence type="ECO:0000256" key="3">
    <source>
        <dbReference type="ARBA" id="ARBA00023224"/>
    </source>
</evidence>
<dbReference type="InterPro" id="IPR004089">
    <property type="entry name" value="MCPsignal_dom"/>
</dbReference>
<dbReference type="GO" id="GO:0004888">
    <property type="term" value="F:transmembrane signaling receptor activity"/>
    <property type="evidence" value="ECO:0007669"/>
    <property type="project" value="InterPro"/>
</dbReference>
<dbReference type="GO" id="GO:0006935">
    <property type="term" value="P:chemotaxis"/>
    <property type="evidence" value="ECO:0007669"/>
    <property type="project" value="InterPro"/>
</dbReference>
<gene>
    <name evidence="5" type="ORF">G4V39_05860</name>
</gene>
<accession>A0A6G7PW84</accession>
<dbReference type="GO" id="GO:0005886">
    <property type="term" value="C:plasma membrane"/>
    <property type="evidence" value="ECO:0007669"/>
    <property type="project" value="UniProtKB-SubCell"/>
</dbReference>
<dbReference type="Proteomes" id="UP000502179">
    <property type="component" value="Chromosome"/>
</dbReference>
<name>A0A6G7PW84_9BACT</name>
<dbReference type="SMART" id="SM00304">
    <property type="entry name" value="HAMP"/>
    <property type="match status" value="1"/>
</dbReference>
<dbReference type="PRINTS" id="PR00260">
    <property type="entry name" value="CHEMTRNSDUCR"/>
</dbReference>
<evidence type="ECO:0000313" key="6">
    <source>
        <dbReference type="Proteomes" id="UP000502179"/>
    </source>
</evidence>
<dbReference type="Pfam" id="PF00672">
    <property type="entry name" value="HAMP"/>
    <property type="match status" value="1"/>
</dbReference>
<dbReference type="Gene3D" id="1.10.287.950">
    <property type="entry name" value="Methyl-accepting chemotaxis protein"/>
    <property type="match status" value="1"/>
</dbReference>
<dbReference type="EMBL" id="CP048877">
    <property type="protein sequence ID" value="QIJ71816.1"/>
    <property type="molecule type" value="Genomic_DNA"/>
</dbReference>
<comment type="similarity">
    <text evidence="4">Belongs to the methyl-accepting chemotaxis (MCP) protein family.</text>
</comment>
<dbReference type="PROSITE" id="PS50111">
    <property type="entry name" value="CHEMOTAXIS_TRANSDUC_2"/>
    <property type="match status" value="1"/>
</dbReference>
<evidence type="ECO:0000256" key="2">
    <source>
        <dbReference type="ARBA" id="ARBA00022519"/>
    </source>
</evidence>
<dbReference type="Pfam" id="PF00015">
    <property type="entry name" value="MCPsignal"/>
    <property type="match status" value="1"/>
</dbReference>
<dbReference type="CDD" id="cd06225">
    <property type="entry name" value="HAMP"/>
    <property type="match status" value="1"/>
</dbReference>
<dbReference type="RefSeq" id="WP_166032034.1">
    <property type="nucleotide sequence ID" value="NZ_CP048877.1"/>
</dbReference>
<comment type="subcellular location">
    <subcellularLocation>
        <location evidence="1">Cell inner membrane</location>
        <topology evidence="1">Multi-pass membrane protein</topology>
    </subcellularLocation>
</comment>
<reference evidence="5 6" key="1">
    <citation type="submission" date="2020-02" db="EMBL/GenBank/DDBJ databases">
        <title>Genome analysis of Thermosulfuriphilus ammonigenes ST65T, an anaerobic thermophilic chemolithoautotrophic bacterium isolated from a deep-sea hydrothermal vent.</title>
        <authorList>
            <person name="Slobodkina G."/>
            <person name="Allioux M."/>
            <person name="Merkel A."/>
            <person name="Alain K."/>
            <person name="Jebbar M."/>
            <person name="Slobodkin A."/>
        </authorList>
    </citation>
    <scope>NUCLEOTIDE SEQUENCE [LARGE SCALE GENOMIC DNA]</scope>
    <source>
        <strain evidence="5 6">ST65</strain>
    </source>
</reference>
<keyword evidence="2" id="KW-0997">Cell inner membrane</keyword>
<dbReference type="Pfam" id="PF14827">
    <property type="entry name" value="dCache_3"/>
    <property type="match status" value="1"/>
</dbReference>
<proteinExistence type="inferred from homology"/>
<dbReference type="PANTHER" id="PTHR32089">
    <property type="entry name" value="METHYL-ACCEPTING CHEMOTAXIS PROTEIN MCPB"/>
    <property type="match status" value="1"/>
</dbReference>
<dbReference type="CDD" id="cd11386">
    <property type="entry name" value="MCP_signal"/>
    <property type="match status" value="1"/>
</dbReference>
<dbReference type="AlphaFoldDB" id="A0A6G7PW84"/>
<dbReference type="SUPFAM" id="SSF58104">
    <property type="entry name" value="Methyl-accepting chemotaxis protein (MCP) signaling domain"/>
    <property type="match status" value="1"/>
</dbReference>
<dbReference type="PROSITE" id="PS50192">
    <property type="entry name" value="T_SNARE"/>
    <property type="match status" value="1"/>
</dbReference>
<dbReference type="InterPro" id="IPR000727">
    <property type="entry name" value="T_SNARE_dom"/>
</dbReference>
<keyword evidence="2" id="KW-1003">Cell membrane</keyword>
<dbReference type="KEGG" id="tav:G4V39_05860"/>
<dbReference type="PANTHER" id="PTHR32089:SF112">
    <property type="entry name" value="LYSOZYME-LIKE PROTEIN-RELATED"/>
    <property type="match status" value="1"/>
</dbReference>
<protein>
    <submittedName>
        <fullName evidence="5">Methyl-accepting chemotaxis protein</fullName>
    </submittedName>
</protein>
<dbReference type="GO" id="GO:0007165">
    <property type="term" value="P:signal transduction"/>
    <property type="evidence" value="ECO:0007669"/>
    <property type="project" value="UniProtKB-KW"/>
</dbReference>
<keyword evidence="3" id="KW-0807">Transducer</keyword>
<dbReference type="InterPro" id="IPR003660">
    <property type="entry name" value="HAMP_dom"/>
</dbReference>
<keyword evidence="6" id="KW-1185">Reference proteome</keyword>
<dbReference type="InterPro" id="IPR004090">
    <property type="entry name" value="Chemotax_Me-accpt_rcpt"/>
</dbReference>
<organism evidence="5 6">
    <name type="scientific">Thermosulfuriphilus ammonigenes</name>
    <dbReference type="NCBI Taxonomy" id="1936021"/>
    <lineage>
        <taxon>Bacteria</taxon>
        <taxon>Pseudomonadati</taxon>
        <taxon>Thermodesulfobacteriota</taxon>
        <taxon>Thermodesulfobacteria</taxon>
        <taxon>Thermodesulfobacteriales</taxon>
        <taxon>Thermodesulfobacteriaceae</taxon>
        <taxon>Thermosulfuriphilus</taxon>
    </lineage>
</organism>
<dbReference type="InterPro" id="IPR029150">
    <property type="entry name" value="dCache_3"/>
</dbReference>
<dbReference type="PROSITE" id="PS50885">
    <property type="entry name" value="HAMP"/>
    <property type="match status" value="1"/>
</dbReference>
<evidence type="ECO:0000256" key="1">
    <source>
        <dbReference type="ARBA" id="ARBA00004429"/>
    </source>
</evidence>
<dbReference type="SMART" id="SM00283">
    <property type="entry name" value="MA"/>
    <property type="match status" value="1"/>
</dbReference>
<sequence>MTILQRWRDTSFKFRITFFFGLISLAIVLAMAFMAQRTFHKLTAQEIDGRLKGQLSAVDTGLKAAEKDLLRVAAIMAQDPQVIKIYQELATEVGDLSVPHPEAEARARAALRAYFEKTIKRSESVYSLKLPKIHFHLPPARSLLRTWRPAGKGDGGDDLSSFRLSILKVNREKTPVSGVEVGRKGLVVRGIVPIISPDGQHLGSVEAISSFDSVFHAVRLPGMELSALLKKELLRTADFVKGKQEVGPYVVVATCNEDVSRKVLKVPPRVDQTEEVSFYGVLAKPLKDIQGNPVGLVVAMYDLAPIRALKTAMNRDLLLTFVVILALGSFLMILFLKTIFSQMEETVRALEDLAKGEGDLSRRLEIRGRNEMGRLAQSFNQFVDKIEGIVKLLKEELEKLKSAATAMDELSSEEEKNAQNLKDKVDQVAENGQAVATSIDTVSTSVEELTQAIKEIAEASNNAATVVNEAVGRAQTANEVISRLGTSSEEIGEVIRLISQIAEQTNLLALNATIEAARAGEAGKGFAVVANEVKELAKQTAKATEEITERIKAIQSDARFSVEAIEEITNIIGQVNDISNTIASAVEEQTATVSEISENVREGAEGVKVISQEIDEVREISHQTAENAITLQYASKRVKQVANQLDCVVEQFRTSDAVCKLDD</sequence>
<evidence type="ECO:0000256" key="4">
    <source>
        <dbReference type="ARBA" id="ARBA00029447"/>
    </source>
</evidence>
<keyword evidence="2" id="KW-0472">Membrane</keyword>